<proteinExistence type="predicted"/>
<feature type="region of interest" description="Disordered" evidence="1">
    <location>
        <begin position="1"/>
        <end position="81"/>
    </location>
</feature>
<evidence type="ECO:0000313" key="2">
    <source>
        <dbReference type="EMBL" id="BAT27707.1"/>
    </source>
</evidence>
<feature type="compositionally biased region" description="Acidic residues" evidence="1">
    <location>
        <begin position="54"/>
        <end position="64"/>
    </location>
</feature>
<evidence type="ECO:0000256" key="1">
    <source>
        <dbReference type="SAM" id="MobiDB-lite"/>
    </source>
</evidence>
<reference evidence="2" key="1">
    <citation type="journal article" date="2015" name="Proc. Natl. Acad. Sci. U.S.A.">
        <title>Bacterial clade with the ribosomal RNA operon on a small plasmid rather than the chromosome.</title>
        <authorList>
            <person name="Anda M."/>
            <person name="Ohtsubo Y."/>
            <person name="Okubo T."/>
            <person name="Sugawara M."/>
            <person name="Nagata Y."/>
            <person name="Tsuda M."/>
            <person name="Minamisawa K."/>
            <person name="Mitsui H."/>
        </authorList>
    </citation>
    <scope>NUCLEOTIDE SEQUENCE</scope>
    <source>
        <strain evidence="2">JCM 14755</strain>
    </source>
</reference>
<protein>
    <submittedName>
        <fullName evidence="2">Uncharacterized protein</fullName>
    </submittedName>
</protein>
<dbReference type="RefSeq" id="WP_062226735.1">
    <property type="nucleotide sequence ID" value="NZ_BBWR01000003.1"/>
</dbReference>
<name>A0A0P0Z150_9HYPH</name>
<organism evidence="2">
    <name type="scientific">Aureimonas frigidaquae</name>
    <dbReference type="NCBI Taxonomy" id="424757"/>
    <lineage>
        <taxon>Bacteria</taxon>
        <taxon>Pseudomonadati</taxon>
        <taxon>Pseudomonadota</taxon>
        <taxon>Alphaproteobacteria</taxon>
        <taxon>Hyphomicrobiales</taxon>
        <taxon>Aurantimonadaceae</taxon>
        <taxon>Aureimonas</taxon>
    </lineage>
</organism>
<dbReference type="AlphaFoldDB" id="A0A0P0Z150"/>
<feature type="compositionally biased region" description="Basic and acidic residues" evidence="1">
    <location>
        <begin position="1"/>
        <end position="28"/>
    </location>
</feature>
<accession>A0A0P0Z150</accession>
<sequence length="81" mass="8478">MKNPIERLHSFGQKPEESRIPEKGELPRVNDTTAGMAGQPDPVLHQPAAASADADAEAGADAGDEASGRTEPLAPTPPPRR</sequence>
<dbReference type="EMBL" id="LC066375">
    <property type="protein sequence ID" value="BAT27707.1"/>
    <property type="molecule type" value="Genomic_DNA"/>
</dbReference>